<accession>K6Z4V7</accession>
<gene>
    <name evidence="1" type="ORF">GPLA_0327</name>
</gene>
<keyword evidence="2" id="KW-1185">Reference proteome</keyword>
<dbReference type="EMBL" id="BAER01000014">
    <property type="protein sequence ID" value="GAC31246.1"/>
    <property type="molecule type" value="Genomic_DNA"/>
</dbReference>
<dbReference type="Proteomes" id="UP000006322">
    <property type="component" value="Unassembled WGS sequence"/>
</dbReference>
<dbReference type="AlphaFoldDB" id="K6Z4V7"/>
<organism evidence="1 2">
    <name type="scientific">Paraglaciecola polaris LMG 21857</name>
    <dbReference type="NCBI Taxonomy" id="1129793"/>
    <lineage>
        <taxon>Bacteria</taxon>
        <taxon>Pseudomonadati</taxon>
        <taxon>Pseudomonadota</taxon>
        <taxon>Gammaproteobacteria</taxon>
        <taxon>Alteromonadales</taxon>
        <taxon>Alteromonadaceae</taxon>
        <taxon>Paraglaciecola</taxon>
    </lineage>
</organism>
<proteinExistence type="predicted"/>
<name>K6Z4V7_9ALTE</name>
<evidence type="ECO:0000313" key="2">
    <source>
        <dbReference type="Proteomes" id="UP000006322"/>
    </source>
</evidence>
<comment type="caution">
    <text evidence="1">The sequence shown here is derived from an EMBL/GenBank/DDBJ whole genome shotgun (WGS) entry which is preliminary data.</text>
</comment>
<protein>
    <submittedName>
        <fullName evidence="1">Uncharacterized protein</fullName>
    </submittedName>
</protein>
<reference evidence="2" key="1">
    <citation type="journal article" date="2014" name="Environ. Microbiol.">
        <title>Comparative genomics of the marine bacterial genus Glaciecola reveals the high degree of genomic diversity and genomic characteristic for cold adaptation.</title>
        <authorList>
            <person name="Qin Q.L."/>
            <person name="Xie B.B."/>
            <person name="Yu Y."/>
            <person name="Shu Y.L."/>
            <person name="Rong J.C."/>
            <person name="Zhang Y.J."/>
            <person name="Zhao D.L."/>
            <person name="Chen X.L."/>
            <person name="Zhang X.Y."/>
            <person name="Chen B."/>
            <person name="Zhou B.C."/>
            <person name="Zhang Y.Z."/>
        </authorList>
    </citation>
    <scope>NUCLEOTIDE SEQUENCE [LARGE SCALE GENOMIC DNA]</scope>
    <source>
        <strain evidence="2">LMG 21857</strain>
    </source>
</reference>
<sequence>MEGDTGPILFARMLSQFGPGRRKPSHYPCAFIALDNMGN</sequence>
<evidence type="ECO:0000313" key="1">
    <source>
        <dbReference type="EMBL" id="GAC31246.1"/>
    </source>
</evidence>